<dbReference type="Proteomes" id="UP001234989">
    <property type="component" value="Chromosome 1"/>
</dbReference>
<dbReference type="EMBL" id="CP133612">
    <property type="protein sequence ID" value="WMV09973.1"/>
    <property type="molecule type" value="Genomic_DNA"/>
</dbReference>
<evidence type="ECO:0000313" key="2">
    <source>
        <dbReference type="Proteomes" id="UP001234989"/>
    </source>
</evidence>
<protein>
    <submittedName>
        <fullName evidence="1">Uncharacterized protein</fullName>
    </submittedName>
</protein>
<reference evidence="1" key="1">
    <citation type="submission" date="2023-08" db="EMBL/GenBank/DDBJ databases">
        <title>A de novo genome assembly of Solanum verrucosum Schlechtendal, a Mexican diploid species geographically isolated from the other diploid A-genome species in potato relatives.</title>
        <authorList>
            <person name="Hosaka K."/>
        </authorList>
    </citation>
    <scope>NUCLEOTIDE SEQUENCE</scope>
    <source>
        <tissue evidence="1">Young leaves</tissue>
    </source>
</reference>
<sequence>MRRYPLRYLIIWFAS</sequence>
<keyword evidence="2" id="KW-1185">Reference proteome</keyword>
<accession>A0AAF0PRZ9</accession>
<gene>
    <name evidence="1" type="ORF">MTR67_003358</name>
</gene>
<proteinExistence type="predicted"/>
<name>A0AAF0PRZ9_SOLVR</name>
<organism evidence="1 2">
    <name type="scientific">Solanum verrucosum</name>
    <dbReference type="NCBI Taxonomy" id="315347"/>
    <lineage>
        <taxon>Eukaryota</taxon>
        <taxon>Viridiplantae</taxon>
        <taxon>Streptophyta</taxon>
        <taxon>Embryophyta</taxon>
        <taxon>Tracheophyta</taxon>
        <taxon>Spermatophyta</taxon>
        <taxon>Magnoliopsida</taxon>
        <taxon>eudicotyledons</taxon>
        <taxon>Gunneridae</taxon>
        <taxon>Pentapetalae</taxon>
        <taxon>asterids</taxon>
        <taxon>lamiids</taxon>
        <taxon>Solanales</taxon>
        <taxon>Solanaceae</taxon>
        <taxon>Solanoideae</taxon>
        <taxon>Solaneae</taxon>
        <taxon>Solanum</taxon>
    </lineage>
</organism>
<evidence type="ECO:0000313" key="1">
    <source>
        <dbReference type="EMBL" id="WMV09973.1"/>
    </source>
</evidence>